<keyword evidence="1" id="KW-0812">Transmembrane</keyword>
<dbReference type="Proteomes" id="UP000182253">
    <property type="component" value="Unassembled WGS sequence"/>
</dbReference>
<dbReference type="EMBL" id="MFTL01000001">
    <property type="protein sequence ID" value="OGI62223.1"/>
    <property type="molecule type" value="Genomic_DNA"/>
</dbReference>
<evidence type="ECO:0008006" key="5">
    <source>
        <dbReference type="Google" id="ProtNLM"/>
    </source>
</evidence>
<keyword evidence="1" id="KW-1133">Transmembrane helix</keyword>
<sequence length="278" mass="31222">MLKKAIGLSIIAVFLPLSIFAASDTTVVKTGSGSFISKVAPGEFLPVSVKLLNFGGGRRVDVQIFYRVKDALDQEVFSESETVAVETTASFVKALQLPHEIKPGRYRVTSEILYQDQEVPAISSFEFTVERKFAGIFLSQLLLFGGLALTVGAVFSYIIYFLRKKERISRINHEYSDVPKDDRIFYEMLSDIITQMRLRVGDKALELALGIEGLVIDGETGRVKKVSKNPAKIIALLVLRYEQELGEKISFSLRQINETDKKKVENLDKNLVVLKKYF</sequence>
<dbReference type="AlphaFoldDB" id="A0A1F6UY11"/>
<organism evidence="3 4">
    <name type="scientific">Candidatus Nomurabacteria bacterium RIFCSPHIGHO2_01_FULL_39_9</name>
    <dbReference type="NCBI Taxonomy" id="1801735"/>
    <lineage>
        <taxon>Bacteria</taxon>
        <taxon>Candidatus Nomuraibacteriota</taxon>
    </lineage>
</organism>
<feature type="chain" id="PRO_5009225720" description="CARDB domain-containing protein" evidence="2">
    <location>
        <begin position="22"/>
        <end position="278"/>
    </location>
</feature>
<feature type="transmembrane region" description="Helical" evidence="1">
    <location>
        <begin position="141"/>
        <end position="162"/>
    </location>
</feature>
<evidence type="ECO:0000256" key="2">
    <source>
        <dbReference type="SAM" id="SignalP"/>
    </source>
</evidence>
<reference evidence="3 4" key="1">
    <citation type="journal article" date="2016" name="Nat. Commun.">
        <title>Thousands of microbial genomes shed light on interconnected biogeochemical processes in an aquifer system.</title>
        <authorList>
            <person name="Anantharaman K."/>
            <person name="Brown C.T."/>
            <person name="Hug L.A."/>
            <person name="Sharon I."/>
            <person name="Castelle C.J."/>
            <person name="Probst A.J."/>
            <person name="Thomas B.C."/>
            <person name="Singh A."/>
            <person name="Wilkins M.J."/>
            <person name="Karaoz U."/>
            <person name="Brodie E.L."/>
            <person name="Williams K.H."/>
            <person name="Hubbard S.S."/>
            <person name="Banfield J.F."/>
        </authorList>
    </citation>
    <scope>NUCLEOTIDE SEQUENCE [LARGE SCALE GENOMIC DNA]</scope>
</reference>
<gene>
    <name evidence="3" type="ORF">A2645_01320</name>
</gene>
<name>A0A1F6UY11_9BACT</name>
<keyword evidence="2" id="KW-0732">Signal</keyword>
<protein>
    <recommendedName>
        <fullName evidence="5">CARDB domain-containing protein</fullName>
    </recommendedName>
</protein>
<proteinExistence type="predicted"/>
<evidence type="ECO:0000256" key="1">
    <source>
        <dbReference type="SAM" id="Phobius"/>
    </source>
</evidence>
<evidence type="ECO:0000313" key="3">
    <source>
        <dbReference type="EMBL" id="OGI62223.1"/>
    </source>
</evidence>
<dbReference type="STRING" id="1801735.A2645_01320"/>
<accession>A0A1F6UY11</accession>
<keyword evidence="1" id="KW-0472">Membrane</keyword>
<feature type="signal peptide" evidence="2">
    <location>
        <begin position="1"/>
        <end position="21"/>
    </location>
</feature>
<comment type="caution">
    <text evidence="3">The sequence shown here is derived from an EMBL/GenBank/DDBJ whole genome shotgun (WGS) entry which is preliminary data.</text>
</comment>
<evidence type="ECO:0000313" key="4">
    <source>
        <dbReference type="Proteomes" id="UP000182253"/>
    </source>
</evidence>